<gene>
    <name evidence="1" type="ORF">SDC9_41493</name>
</gene>
<evidence type="ECO:0008006" key="2">
    <source>
        <dbReference type="Google" id="ProtNLM"/>
    </source>
</evidence>
<comment type="caution">
    <text evidence="1">The sequence shown here is derived from an EMBL/GenBank/DDBJ whole genome shotgun (WGS) entry which is preliminary data.</text>
</comment>
<dbReference type="AlphaFoldDB" id="A0A644VYE3"/>
<proteinExistence type="predicted"/>
<protein>
    <recommendedName>
        <fullName evidence="2">Cell division protein FtsQ</fullName>
    </recommendedName>
</protein>
<name>A0A644VYE3_9ZZZZ</name>
<dbReference type="EMBL" id="VSSQ01000463">
    <property type="protein sequence ID" value="MPL95323.1"/>
    <property type="molecule type" value="Genomic_DNA"/>
</dbReference>
<organism evidence="1">
    <name type="scientific">bioreactor metagenome</name>
    <dbReference type="NCBI Taxonomy" id="1076179"/>
    <lineage>
        <taxon>unclassified sequences</taxon>
        <taxon>metagenomes</taxon>
        <taxon>ecological metagenomes</taxon>
    </lineage>
</organism>
<reference evidence="1" key="1">
    <citation type="submission" date="2019-08" db="EMBL/GenBank/DDBJ databases">
        <authorList>
            <person name="Kucharzyk K."/>
            <person name="Murdoch R.W."/>
            <person name="Higgins S."/>
            <person name="Loffler F."/>
        </authorList>
    </citation>
    <scope>NUCLEOTIDE SEQUENCE</scope>
</reference>
<evidence type="ECO:0000313" key="1">
    <source>
        <dbReference type="EMBL" id="MPL95323.1"/>
    </source>
</evidence>
<accession>A0A644VYE3</accession>
<sequence length="286" mass="32460">MPDGLQVPFFSLRCRGSDSMGKFLFFLLACSLFLGSLFSYEGYTQFLSLDSVSVRTGDPEAEALFWKNLGPEELRYWPVFLFRSADLKKQIESQSPLLISMKRENFSDFFIEIEPLQPWLTLRWKKTEFFLTRDGRIWESGHPLNTRLAGIRPPSTPTFLLSDTLPSPAGIPEEGIVVMNSVFPVTFFSEWVSGIETSGWMPHTRTVEVSRREGNYLLKLNLNVRDRAVHILLRGDQARWKETASAVSQILHQLQFSGGNLIIDTTYTDRIIVRNVAGGGQEGSGR</sequence>